<evidence type="ECO:0000313" key="1">
    <source>
        <dbReference type="EMBL" id="KAI5675078.1"/>
    </source>
</evidence>
<dbReference type="EMBL" id="CM044702">
    <property type="protein sequence ID" value="KAI5675078.1"/>
    <property type="molecule type" value="Genomic_DNA"/>
</dbReference>
<organism evidence="1 2">
    <name type="scientific">Catharanthus roseus</name>
    <name type="common">Madagascar periwinkle</name>
    <name type="synonym">Vinca rosea</name>
    <dbReference type="NCBI Taxonomy" id="4058"/>
    <lineage>
        <taxon>Eukaryota</taxon>
        <taxon>Viridiplantae</taxon>
        <taxon>Streptophyta</taxon>
        <taxon>Embryophyta</taxon>
        <taxon>Tracheophyta</taxon>
        <taxon>Spermatophyta</taxon>
        <taxon>Magnoliopsida</taxon>
        <taxon>eudicotyledons</taxon>
        <taxon>Gunneridae</taxon>
        <taxon>Pentapetalae</taxon>
        <taxon>asterids</taxon>
        <taxon>lamiids</taxon>
        <taxon>Gentianales</taxon>
        <taxon>Apocynaceae</taxon>
        <taxon>Rauvolfioideae</taxon>
        <taxon>Vinceae</taxon>
        <taxon>Catharanthinae</taxon>
        <taxon>Catharanthus</taxon>
    </lineage>
</organism>
<reference evidence="2" key="1">
    <citation type="journal article" date="2023" name="Nat. Plants">
        <title>Single-cell RNA sequencing provides a high-resolution roadmap for understanding the multicellular compartmentation of specialized metabolism.</title>
        <authorList>
            <person name="Sun S."/>
            <person name="Shen X."/>
            <person name="Li Y."/>
            <person name="Li Y."/>
            <person name="Wang S."/>
            <person name="Li R."/>
            <person name="Zhang H."/>
            <person name="Shen G."/>
            <person name="Guo B."/>
            <person name="Wei J."/>
            <person name="Xu J."/>
            <person name="St-Pierre B."/>
            <person name="Chen S."/>
            <person name="Sun C."/>
        </authorList>
    </citation>
    <scope>NUCLEOTIDE SEQUENCE [LARGE SCALE GENOMIC DNA]</scope>
</reference>
<keyword evidence="2" id="KW-1185">Reference proteome</keyword>
<protein>
    <submittedName>
        <fullName evidence="1">Uncharacterized protein</fullName>
    </submittedName>
</protein>
<name>A0ACC0BR51_CATRO</name>
<proteinExistence type="predicted"/>
<evidence type="ECO:0000313" key="2">
    <source>
        <dbReference type="Proteomes" id="UP001060085"/>
    </source>
</evidence>
<sequence length="169" mass="18402">MNNHGGHGMGDMMGMGSPPTSAGGAMANGTAGGGGMMHRHHMMMHMTFFWGKNAEILFSGWPGYDNLGMYVLALIVVFFLAIFVEWLSHCKLIKENSNRFAAGMAQTVMYGIRVGLGYMVMLAVMSFNAGVFLVAIFGHMLGFFFFGSKAFKKDSPSTWKTSDLPPMSC</sequence>
<accession>A0ACC0BR51</accession>
<comment type="caution">
    <text evidence="1">The sequence shown here is derived from an EMBL/GenBank/DDBJ whole genome shotgun (WGS) entry which is preliminary data.</text>
</comment>
<gene>
    <name evidence="1" type="ORF">M9H77_06028</name>
</gene>
<dbReference type="Proteomes" id="UP001060085">
    <property type="component" value="Linkage Group LG02"/>
</dbReference>